<gene>
    <name evidence="2" type="ORF">EDC34_101305</name>
</gene>
<accession>A0A4R3N9A6</accession>
<sequence>MSAPRPLLRIEPMHGNAIAPRGADDGSAGTPRGIASIGILYVIGQGQYEQLQRMVFGQEGQCPVFAVLDGAIVDDLPPLLQRHAPDAMCLFSGDLDPMLAAAAPYLLMLTPGSGGAQLALRDGWNSHWGIVLVTDPGTQAHALRAHLRRILRVATPGGDSMLFRFYDPRAFRSVVPSFDAEQRKAFFGPIRGCFVESRDGQGVLYFTRDGEIAPRVLPLAAAA</sequence>
<dbReference type="InterPro" id="IPR025391">
    <property type="entry name" value="DUF4123"/>
</dbReference>
<name>A0A4R3N9A6_9GAMM</name>
<evidence type="ECO:0000259" key="1">
    <source>
        <dbReference type="Pfam" id="PF13503"/>
    </source>
</evidence>
<protein>
    <submittedName>
        <fullName evidence="2">Uncharacterized protein DUF4123</fullName>
    </submittedName>
</protein>
<proteinExistence type="predicted"/>
<dbReference type="AlphaFoldDB" id="A0A4R3N9A6"/>
<evidence type="ECO:0000313" key="3">
    <source>
        <dbReference type="Proteomes" id="UP000295414"/>
    </source>
</evidence>
<dbReference type="Proteomes" id="UP000295414">
    <property type="component" value="Unassembled WGS sequence"/>
</dbReference>
<feature type="domain" description="DUF4123" evidence="1">
    <location>
        <begin position="64"/>
        <end position="184"/>
    </location>
</feature>
<dbReference type="EMBL" id="SMAP01000001">
    <property type="protein sequence ID" value="TCT25978.1"/>
    <property type="molecule type" value="Genomic_DNA"/>
</dbReference>
<evidence type="ECO:0000313" key="2">
    <source>
        <dbReference type="EMBL" id="TCT25978.1"/>
    </source>
</evidence>
<dbReference type="Pfam" id="PF13503">
    <property type="entry name" value="DUF4123"/>
    <property type="match status" value="1"/>
</dbReference>
<comment type="caution">
    <text evidence="2">The sequence shown here is derived from an EMBL/GenBank/DDBJ whole genome shotgun (WGS) entry which is preliminary data.</text>
</comment>
<organism evidence="2 3">
    <name type="scientific">Thermomonas haemolytica</name>
    <dbReference type="NCBI Taxonomy" id="141949"/>
    <lineage>
        <taxon>Bacteria</taxon>
        <taxon>Pseudomonadati</taxon>
        <taxon>Pseudomonadota</taxon>
        <taxon>Gammaproteobacteria</taxon>
        <taxon>Lysobacterales</taxon>
        <taxon>Lysobacteraceae</taxon>
        <taxon>Thermomonas</taxon>
    </lineage>
</organism>
<reference evidence="2 3" key="1">
    <citation type="submission" date="2019-03" db="EMBL/GenBank/DDBJ databases">
        <title>Genomic Encyclopedia of Type Strains, Phase IV (KMG-IV): sequencing the most valuable type-strain genomes for metagenomic binning, comparative biology and taxonomic classification.</title>
        <authorList>
            <person name="Goeker M."/>
        </authorList>
    </citation>
    <scope>NUCLEOTIDE SEQUENCE [LARGE SCALE GENOMIC DNA]</scope>
    <source>
        <strain evidence="2 3">DSM 13605</strain>
    </source>
</reference>
<keyword evidence="3" id="KW-1185">Reference proteome</keyword>